<reference evidence="2" key="1">
    <citation type="submission" date="2013-05" db="EMBL/GenBank/DDBJ databases">
        <authorList>
            <person name="Harkins D.M."/>
            <person name="Durkin A.S."/>
            <person name="Brinkac L.M."/>
            <person name="Haft D.H."/>
            <person name="Selengut J.D."/>
            <person name="Sanka R."/>
            <person name="DePew J."/>
            <person name="Purushe J."/>
            <person name="Hartskeerl R.A."/>
            <person name="Ahmed A."/>
            <person name="van der Linden H."/>
            <person name="Goris M.G.A."/>
            <person name="Vinetz J.M."/>
            <person name="Sutton G.G."/>
            <person name="Nierman W.C."/>
            <person name="Fouts D.E."/>
        </authorList>
    </citation>
    <scope>NUCLEOTIDE SEQUENCE [LARGE SCALE GENOMIC DNA]</scope>
    <source>
        <strain evidence="2">5399</strain>
    </source>
</reference>
<gene>
    <name evidence="2" type="ORF">LEP1GSC050_2482</name>
</gene>
<evidence type="ECO:0000313" key="2">
    <source>
        <dbReference type="EMBL" id="EQA45400.1"/>
    </source>
</evidence>
<evidence type="ECO:0000256" key="1">
    <source>
        <dbReference type="SAM" id="MobiDB-lite"/>
    </source>
</evidence>
<evidence type="ECO:0000313" key="3">
    <source>
        <dbReference type="Proteomes" id="UP000015454"/>
    </source>
</evidence>
<feature type="region of interest" description="Disordered" evidence="1">
    <location>
        <begin position="1"/>
        <end position="29"/>
    </location>
</feature>
<proteinExistence type="predicted"/>
<accession>T0F2N0</accession>
<dbReference type="EMBL" id="AHMO02000008">
    <property type="protein sequence ID" value="EQA45400.1"/>
    <property type="molecule type" value="Genomic_DNA"/>
</dbReference>
<dbReference type="Proteomes" id="UP000015454">
    <property type="component" value="Unassembled WGS sequence"/>
</dbReference>
<sequence length="50" mass="5523">MNLIATINLRDAPSNKRKSSASSNKELRSGFPKMIGEEVHVKGRVLPNCK</sequence>
<protein>
    <submittedName>
        <fullName evidence="2">Uncharacterized protein</fullName>
    </submittedName>
</protein>
<name>T0F2N0_9LEPT</name>
<organism evidence="2 3">
    <name type="scientific">Leptospira broomii serovar Hurstbridge str. 5399</name>
    <dbReference type="NCBI Taxonomy" id="1049789"/>
    <lineage>
        <taxon>Bacteria</taxon>
        <taxon>Pseudomonadati</taxon>
        <taxon>Spirochaetota</taxon>
        <taxon>Spirochaetia</taxon>
        <taxon>Leptospirales</taxon>
        <taxon>Leptospiraceae</taxon>
        <taxon>Leptospira</taxon>
    </lineage>
</organism>
<dbReference type="STRING" id="1049789.LEP1GSC050_2482"/>
<comment type="caution">
    <text evidence="2">The sequence shown here is derived from an EMBL/GenBank/DDBJ whole genome shotgun (WGS) entry which is preliminary data.</text>
</comment>
<keyword evidence="3" id="KW-1185">Reference proteome</keyword>
<dbReference type="AlphaFoldDB" id="T0F2N0"/>